<comment type="similarity">
    <text evidence="6">Belongs to the binding-protein-dependent transport system permease family.</text>
</comment>
<evidence type="ECO:0000313" key="8">
    <source>
        <dbReference type="EMBL" id="MBA2175226.1"/>
    </source>
</evidence>
<dbReference type="GO" id="GO:0055085">
    <property type="term" value="P:transmembrane transport"/>
    <property type="evidence" value="ECO:0007669"/>
    <property type="project" value="InterPro"/>
</dbReference>
<dbReference type="Pfam" id="PF00528">
    <property type="entry name" value="BPD_transp_1"/>
    <property type="match status" value="1"/>
</dbReference>
<evidence type="ECO:0000256" key="1">
    <source>
        <dbReference type="ARBA" id="ARBA00004141"/>
    </source>
</evidence>
<dbReference type="PANTHER" id="PTHR43839:SF3">
    <property type="entry name" value="OLIGOPEPTIDE ABC TRANSPORTER, PERMEASE PROTEIN"/>
    <property type="match status" value="1"/>
</dbReference>
<evidence type="ECO:0000256" key="6">
    <source>
        <dbReference type="RuleBase" id="RU363032"/>
    </source>
</evidence>
<keyword evidence="3 6" id="KW-0812">Transmembrane</keyword>
<keyword evidence="5 6" id="KW-0472">Membrane</keyword>
<evidence type="ECO:0000256" key="4">
    <source>
        <dbReference type="ARBA" id="ARBA00022989"/>
    </source>
</evidence>
<comment type="subcellular location">
    <subcellularLocation>
        <location evidence="6">Cell membrane</location>
        <topology evidence="6">Multi-pass membrane protein</topology>
    </subcellularLocation>
    <subcellularLocation>
        <location evidence="1">Membrane</location>
        <topology evidence="1">Multi-pass membrane protein</topology>
    </subcellularLocation>
</comment>
<evidence type="ECO:0000256" key="2">
    <source>
        <dbReference type="ARBA" id="ARBA00022448"/>
    </source>
</evidence>
<dbReference type="EMBL" id="JACEFG010000002">
    <property type="protein sequence ID" value="MBA2175226.1"/>
    <property type="molecule type" value="Genomic_DNA"/>
</dbReference>
<dbReference type="RefSeq" id="WP_181472254.1">
    <property type="nucleotide sequence ID" value="NZ_JACEFG010000002.1"/>
</dbReference>
<dbReference type="InterPro" id="IPR035906">
    <property type="entry name" value="MetI-like_sf"/>
</dbReference>
<organism evidence="8 9">
    <name type="scientific">Halobacillus locisalis</name>
    <dbReference type="NCBI Taxonomy" id="220753"/>
    <lineage>
        <taxon>Bacteria</taxon>
        <taxon>Bacillati</taxon>
        <taxon>Bacillota</taxon>
        <taxon>Bacilli</taxon>
        <taxon>Bacillales</taxon>
        <taxon>Bacillaceae</taxon>
        <taxon>Halobacillus</taxon>
    </lineage>
</organism>
<feature type="transmembrane region" description="Helical" evidence="6">
    <location>
        <begin position="252"/>
        <end position="269"/>
    </location>
</feature>
<feature type="transmembrane region" description="Helical" evidence="6">
    <location>
        <begin position="7"/>
        <end position="27"/>
    </location>
</feature>
<evidence type="ECO:0000259" key="7">
    <source>
        <dbReference type="PROSITE" id="PS50928"/>
    </source>
</evidence>
<name>A0A838CUC2_9BACI</name>
<dbReference type="Gene3D" id="1.10.3720.10">
    <property type="entry name" value="MetI-like"/>
    <property type="match status" value="2"/>
</dbReference>
<feature type="transmembrane region" description="Helical" evidence="6">
    <location>
        <begin position="220"/>
        <end position="246"/>
    </location>
</feature>
<feature type="transmembrane region" description="Helical" evidence="6">
    <location>
        <begin position="156"/>
        <end position="176"/>
    </location>
</feature>
<keyword evidence="2 6" id="KW-0813">Transport</keyword>
<comment type="caution">
    <text evidence="8">The sequence shown here is derived from an EMBL/GenBank/DDBJ whole genome shotgun (WGS) entry which is preliminary data.</text>
</comment>
<protein>
    <submittedName>
        <fullName evidence="8">ABC transporter permease</fullName>
    </submittedName>
</protein>
<proteinExistence type="inferred from homology"/>
<keyword evidence="4 6" id="KW-1133">Transmembrane helix</keyword>
<dbReference type="InterPro" id="IPR000515">
    <property type="entry name" value="MetI-like"/>
</dbReference>
<dbReference type="SUPFAM" id="SSF161098">
    <property type="entry name" value="MetI-like"/>
    <property type="match status" value="2"/>
</dbReference>
<feature type="transmembrane region" description="Helical" evidence="6">
    <location>
        <begin position="582"/>
        <end position="603"/>
    </location>
</feature>
<dbReference type="GO" id="GO:0005886">
    <property type="term" value="C:plasma membrane"/>
    <property type="evidence" value="ECO:0007669"/>
    <property type="project" value="UniProtKB-SubCell"/>
</dbReference>
<feature type="transmembrane region" description="Helical" evidence="6">
    <location>
        <begin position="80"/>
        <end position="102"/>
    </location>
</feature>
<dbReference type="Proteomes" id="UP000571017">
    <property type="component" value="Unassembled WGS sequence"/>
</dbReference>
<evidence type="ECO:0000256" key="3">
    <source>
        <dbReference type="ARBA" id="ARBA00022692"/>
    </source>
</evidence>
<feature type="transmembrane region" description="Helical" evidence="6">
    <location>
        <begin position="393"/>
        <end position="418"/>
    </location>
</feature>
<evidence type="ECO:0000256" key="5">
    <source>
        <dbReference type="ARBA" id="ARBA00023136"/>
    </source>
</evidence>
<evidence type="ECO:0000313" key="9">
    <source>
        <dbReference type="Proteomes" id="UP000571017"/>
    </source>
</evidence>
<dbReference type="CDD" id="cd06261">
    <property type="entry name" value="TM_PBP2"/>
    <property type="match status" value="1"/>
</dbReference>
<dbReference type="PROSITE" id="PS50928">
    <property type="entry name" value="ABC_TM1"/>
    <property type="match status" value="1"/>
</dbReference>
<feature type="domain" description="ABC transmembrane type-1" evidence="7">
    <location>
        <begin position="389"/>
        <end position="603"/>
    </location>
</feature>
<dbReference type="AlphaFoldDB" id="A0A838CUC2"/>
<feature type="transmembrane region" description="Helical" evidence="6">
    <location>
        <begin position="531"/>
        <end position="553"/>
    </location>
</feature>
<feature type="transmembrane region" description="Helical" evidence="6">
    <location>
        <begin position="430"/>
        <end position="450"/>
    </location>
</feature>
<keyword evidence="9" id="KW-1185">Reference proteome</keyword>
<feature type="transmembrane region" description="Helical" evidence="6">
    <location>
        <begin position="114"/>
        <end position="136"/>
    </location>
</feature>
<reference evidence="8 9" key="1">
    <citation type="journal article" date="2004" name="Extremophiles">
        <title>Halobacillus locisalis sp. nov., a halophilic bacterium isolated from a marine solar saltern of the Yellow Sea in Korea.</title>
        <authorList>
            <person name="Yoon J.H."/>
            <person name="Kang K.H."/>
            <person name="Oh T.K."/>
            <person name="Park Y.H."/>
        </authorList>
    </citation>
    <scope>NUCLEOTIDE SEQUENCE [LARGE SCALE GENOMIC DNA]</scope>
    <source>
        <strain evidence="8 9">KCTC 3788</strain>
    </source>
</reference>
<feature type="transmembrane region" description="Helical" evidence="6">
    <location>
        <begin position="465"/>
        <end position="484"/>
    </location>
</feature>
<sequence>MKIIKFLLYYVLGLLGITVISAMPGLFTGGSFFNVSAFLSSWQGVMAALVQPSEWVYLFKGDPQPLIPYLWEPYTYSMTIFFAGILLGFGLAFLFAFGTMFLPKWAKQLLGQVLNTLESVPDLLLAFSMQLLVVWLYKQSNVIFLDFATVGQDKIYILPIITIAVLPLAMMYKIMLMLMDEEMTKSYVQMAKSKGMEKSVILNVHVVRNLVKSVFYNSKLMIWSTLSSLLIVEYIFNMNGITWAFLMDPRPLVTSFVLFMLFTPFFLIYQGTETFLFSDPKASDQLNTKMNQFMGSGMSSRKRNGLKYAVVEILAHFKNLKFLIGFLVITSMLVISFVYTATADPLIEKFTLVYEDDKLVSAPPHSPEFVFLGSDPVGFSILDQLLVGAKYTILFALAVAFLRMFVGFILAIPFAFFFPPKLQRFVEKGVDGMYFLPLTIVAYILLQPVLKMPMSGFETTVTERILYQGIILVLLVLPLVMTLFGNEMKLLMQEEYVVSSKVLGGSSVHLLWKHLLPHLSTRMGIVFGQQFIQTLLILIHLGVFKLFFGGTIIKPLDPPRSVTNEWSGIIGSSKDALMTGNWWYIIPALLCFMVLILSMQLIISGIKEVQQIRVGVPVERSTWWRKLLPNRTTQRYKPDVAPEPNDFVFTQGYPEERRKQG</sequence>
<gene>
    <name evidence="8" type="ORF">H0266_10000</name>
</gene>
<accession>A0A838CUC2</accession>
<feature type="transmembrane region" description="Helical" evidence="6">
    <location>
        <begin position="322"/>
        <end position="342"/>
    </location>
</feature>
<dbReference type="PANTHER" id="PTHR43839">
    <property type="entry name" value="OPPC IN A BINDING PROTEIN-DEPENDENT TRANSPORT SYSTEM"/>
    <property type="match status" value="1"/>
</dbReference>